<dbReference type="Proteomes" id="UP001150217">
    <property type="component" value="Unassembled WGS sequence"/>
</dbReference>
<name>A0ABQ8VMR8_9AGAR</name>
<evidence type="ECO:0000256" key="1">
    <source>
        <dbReference type="SAM" id="MobiDB-lite"/>
    </source>
</evidence>
<evidence type="ECO:0000313" key="3">
    <source>
        <dbReference type="Proteomes" id="UP001150217"/>
    </source>
</evidence>
<reference evidence="2" key="1">
    <citation type="submission" date="2022-08" db="EMBL/GenBank/DDBJ databases">
        <title>A Global Phylogenomic Analysis of the Shiitake Genus Lentinula.</title>
        <authorList>
            <consortium name="DOE Joint Genome Institute"/>
            <person name="Sierra-Patev S."/>
            <person name="Min B."/>
            <person name="Naranjo-Ortiz M."/>
            <person name="Looney B."/>
            <person name="Konkel Z."/>
            <person name="Slot J.C."/>
            <person name="Sakamoto Y."/>
            <person name="Steenwyk J.L."/>
            <person name="Rokas A."/>
            <person name="Carro J."/>
            <person name="Camarero S."/>
            <person name="Ferreira P."/>
            <person name="Molpeceres G."/>
            <person name="Ruiz-Duenas F.J."/>
            <person name="Serrano A."/>
            <person name="Henrissat B."/>
            <person name="Drula E."/>
            <person name="Hughes K.W."/>
            <person name="Mata J.L."/>
            <person name="Ishikawa N.K."/>
            <person name="Vargas-Isla R."/>
            <person name="Ushijima S."/>
            <person name="Smith C.A."/>
            <person name="Ahrendt S."/>
            <person name="Andreopoulos W."/>
            <person name="He G."/>
            <person name="Labutti K."/>
            <person name="Lipzen A."/>
            <person name="Ng V."/>
            <person name="Riley R."/>
            <person name="Sandor L."/>
            <person name="Barry K."/>
            <person name="Martinez A.T."/>
            <person name="Xiao Y."/>
            <person name="Gibbons J.G."/>
            <person name="Terashima K."/>
            <person name="Grigoriev I.V."/>
            <person name="Hibbett D.S."/>
        </authorList>
    </citation>
    <scope>NUCLEOTIDE SEQUENCE</scope>
    <source>
        <strain evidence="2">RHP3577 ss4</strain>
    </source>
</reference>
<organism evidence="2 3">
    <name type="scientific">Lentinula lateritia</name>
    <dbReference type="NCBI Taxonomy" id="40482"/>
    <lineage>
        <taxon>Eukaryota</taxon>
        <taxon>Fungi</taxon>
        <taxon>Dikarya</taxon>
        <taxon>Basidiomycota</taxon>
        <taxon>Agaricomycotina</taxon>
        <taxon>Agaricomycetes</taxon>
        <taxon>Agaricomycetidae</taxon>
        <taxon>Agaricales</taxon>
        <taxon>Marasmiineae</taxon>
        <taxon>Omphalotaceae</taxon>
        <taxon>Lentinula</taxon>
    </lineage>
</organism>
<comment type="caution">
    <text evidence="2">The sequence shown here is derived from an EMBL/GenBank/DDBJ whole genome shotgun (WGS) entry which is preliminary data.</text>
</comment>
<gene>
    <name evidence="2" type="ORF">C8R41DRAFT_917391</name>
</gene>
<protein>
    <submittedName>
        <fullName evidence="2">Uncharacterized protein</fullName>
    </submittedName>
</protein>
<accession>A0ABQ8VMR8</accession>
<feature type="region of interest" description="Disordered" evidence="1">
    <location>
        <begin position="230"/>
        <end position="250"/>
    </location>
</feature>
<feature type="compositionally biased region" description="Basic and acidic residues" evidence="1">
    <location>
        <begin position="231"/>
        <end position="250"/>
    </location>
</feature>
<sequence>MPTTTKTSLSPLSTSLTHIGMQYLRETLLYEILEIIGGADVQRPTRLLYTPSPGPPTINHESGDGSCVVCAHRNPSKLAPNSNSSPPSLSEVPVTSLYQTILPFLTSATLPSSVASRSATFLTVNGFSPSSPQPHFPPLSLRGVQPSSRSTSTDQSKHPADGLRRLLAQEECSKCQPLHQAPTRHSRFGLPSPCFWRARPVFVEEITERRVGALVPLWFARALGWKVASKRRNEVDRESEGSDVDKRSRL</sequence>
<feature type="region of interest" description="Disordered" evidence="1">
    <location>
        <begin position="129"/>
        <end position="161"/>
    </location>
</feature>
<evidence type="ECO:0000313" key="2">
    <source>
        <dbReference type="EMBL" id="KAJ4497668.1"/>
    </source>
</evidence>
<feature type="compositionally biased region" description="Polar residues" evidence="1">
    <location>
        <begin position="145"/>
        <end position="154"/>
    </location>
</feature>
<proteinExistence type="predicted"/>
<keyword evidence="3" id="KW-1185">Reference proteome</keyword>
<dbReference type="EMBL" id="JANVFT010000020">
    <property type="protein sequence ID" value="KAJ4497668.1"/>
    <property type="molecule type" value="Genomic_DNA"/>
</dbReference>